<evidence type="ECO:0000256" key="3">
    <source>
        <dbReference type="ARBA" id="ARBA00022801"/>
    </source>
</evidence>
<feature type="domain" description="Epoxide hydrolase N-terminal" evidence="4">
    <location>
        <begin position="4"/>
        <end position="109"/>
    </location>
</feature>
<dbReference type="PRINTS" id="PR00412">
    <property type="entry name" value="EPOXHYDRLASE"/>
</dbReference>
<dbReference type="GO" id="GO:0033961">
    <property type="term" value="F:cis-stilbene-oxide hydrolase activity"/>
    <property type="evidence" value="ECO:0007669"/>
    <property type="project" value="UniProtKB-EC"/>
</dbReference>
<sequence length="402" mass="44959">MQNVHPFTLQVPQTALDDLHQRLDNTRWPHQLPDDDWSRGVPAGYLKKLSAYWRHSFDWRKQEADLNRFPQFITQIDGQDIHFIHVRSTTLDAQPLLLCHGYPGSVVDFIKVIEPLTNPAASEPAFHVVAISLPGLGLSPAVTEVGWNLMRTTHAFRALMSQLGYERYGVQAGDAGAGIASLLGVMYPDRIIGIHLNGPEPFPEPTAEELDILARANDLSTTDQTRLERMNTFTREGTGYQAIQSTRPYTIGYGLHDSPVMQLAWIVEKYKEWTDPQKVLPEDAIDIDQMLTNVSLYWFMGNGAGAANFIYENMYPAPAAANQDWSAGDDGSSSWTAAESERQVIPMGVAVFAADNTIRRLVDRDGSMPHWSEFDKGGHFAAMEAPNEYVSDVRVFFGQLNH</sequence>
<evidence type="ECO:0000259" key="4">
    <source>
        <dbReference type="Pfam" id="PF06441"/>
    </source>
</evidence>
<dbReference type="Proteomes" id="UP000009309">
    <property type="component" value="Unassembled WGS sequence"/>
</dbReference>
<comment type="caution">
    <text evidence="5">The sequence shown here is derived from an EMBL/GenBank/DDBJ whole genome shotgun (WGS) entry which is preliminary data.</text>
</comment>
<keyword evidence="3 5" id="KW-0378">Hydrolase</keyword>
<dbReference type="eggNOG" id="COG0596">
    <property type="taxonomic scope" value="Bacteria"/>
</dbReference>
<dbReference type="PANTHER" id="PTHR21661:SF35">
    <property type="entry name" value="EPOXIDE HYDROLASE"/>
    <property type="match status" value="1"/>
</dbReference>
<dbReference type="InterPro" id="IPR000639">
    <property type="entry name" value="Epox_hydrolase-like"/>
</dbReference>
<keyword evidence="6" id="KW-1185">Reference proteome</keyword>
<reference evidence="5 6" key="1">
    <citation type="journal article" date="2012" name="J. Bacteriol.">
        <title>Genome Sequence of the Filamentous Bacterium Fibrisoma limi BUZ 3T.</title>
        <authorList>
            <person name="Filippini M."/>
            <person name="Qi W."/>
            <person name="Jaenicke S."/>
            <person name="Goesmann A."/>
            <person name="Smits T.H."/>
            <person name="Bagheri H.C."/>
        </authorList>
    </citation>
    <scope>NUCLEOTIDE SEQUENCE [LARGE SCALE GENOMIC DNA]</scope>
    <source>
        <strain evidence="6">BUZ 3T</strain>
    </source>
</reference>
<dbReference type="InterPro" id="IPR010497">
    <property type="entry name" value="Epoxide_hydro_N"/>
</dbReference>
<dbReference type="PIRSF" id="PIRSF001112">
    <property type="entry name" value="Epoxide_hydrolase"/>
    <property type="match status" value="1"/>
</dbReference>
<dbReference type="Pfam" id="PF06441">
    <property type="entry name" value="EHN"/>
    <property type="match status" value="1"/>
</dbReference>
<evidence type="ECO:0000313" key="5">
    <source>
        <dbReference type="EMBL" id="CCH52864.1"/>
    </source>
</evidence>
<dbReference type="RefSeq" id="WP_009281448.1">
    <property type="nucleotide sequence ID" value="NZ_CAIT01000006.1"/>
</dbReference>
<evidence type="ECO:0000256" key="1">
    <source>
        <dbReference type="ARBA" id="ARBA00010088"/>
    </source>
</evidence>
<proteinExistence type="inferred from homology"/>
<protein>
    <submittedName>
        <fullName evidence="5">Putative hydrolase</fullName>
        <ecNumber evidence="5">3.3.2.9</ecNumber>
    </submittedName>
</protein>
<dbReference type="Gene3D" id="3.40.50.1820">
    <property type="entry name" value="alpha/beta hydrolase"/>
    <property type="match status" value="1"/>
</dbReference>
<dbReference type="InterPro" id="IPR029058">
    <property type="entry name" value="AB_hydrolase_fold"/>
</dbReference>
<dbReference type="SUPFAM" id="SSF53474">
    <property type="entry name" value="alpha/beta-Hydrolases"/>
    <property type="match status" value="1"/>
</dbReference>
<dbReference type="EC" id="3.3.2.9" evidence="5"/>
<gene>
    <name evidence="5" type="ORF">BN8_01901</name>
</gene>
<dbReference type="STRING" id="1185876.BN8_01901"/>
<dbReference type="OrthoDB" id="9780765at2"/>
<dbReference type="GO" id="GO:0097176">
    <property type="term" value="P:epoxide metabolic process"/>
    <property type="evidence" value="ECO:0007669"/>
    <property type="project" value="TreeGrafter"/>
</dbReference>
<evidence type="ECO:0000313" key="6">
    <source>
        <dbReference type="Proteomes" id="UP000009309"/>
    </source>
</evidence>
<dbReference type="InterPro" id="IPR016292">
    <property type="entry name" value="Epoxide_hydrolase"/>
</dbReference>
<keyword evidence="2" id="KW-0058">Aromatic hydrocarbons catabolism</keyword>
<dbReference type="AlphaFoldDB" id="I2GG39"/>
<dbReference type="EMBL" id="CAIT01000006">
    <property type="protein sequence ID" value="CCH52864.1"/>
    <property type="molecule type" value="Genomic_DNA"/>
</dbReference>
<name>I2GG39_9BACT</name>
<comment type="similarity">
    <text evidence="1">Belongs to the peptidase S33 family.</text>
</comment>
<organism evidence="5 6">
    <name type="scientific">Fibrisoma limi BUZ 3</name>
    <dbReference type="NCBI Taxonomy" id="1185876"/>
    <lineage>
        <taxon>Bacteria</taxon>
        <taxon>Pseudomonadati</taxon>
        <taxon>Bacteroidota</taxon>
        <taxon>Cytophagia</taxon>
        <taxon>Cytophagales</taxon>
        <taxon>Spirosomataceae</taxon>
        <taxon>Fibrisoma</taxon>
    </lineage>
</organism>
<dbReference type="PANTHER" id="PTHR21661">
    <property type="entry name" value="EPOXIDE HYDROLASE 1-RELATED"/>
    <property type="match status" value="1"/>
</dbReference>
<accession>I2GG39</accession>
<evidence type="ECO:0000256" key="2">
    <source>
        <dbReference type="ARBA" id="ARBA00022797"/>
    </source>
</evidence>